<evidence type="ECO:0000313" key="2">
    <source>
        <dbReference type="EMBL" id="KAF0499979.1"/>
    </source>
</evidence>
<sequence length="104" mass="12281">MNDQSMKEISNDGNKPERSGDRRMFKHHRKTGDEKDEYHGEDVGSRMMMIFSDETEKDYSVERAMAEVANDVMKMRKGINNVRCYYQSGTKVSIWMLKRSVRYT</sequence>
<feature type="region of interest" description="Disordered" evidence="1">
    <location>
        <begin position="1"/>
        <end position="40"/>
    </location>
</feature>
<name>A0A8H4AIG4_GIGMA</name>
<feature type="compositionally biased region" description="Basic and acidic residues" evidence="1">
    <location>
        <begin position="1"/>
        <end position="23"/>
    </location>
</feature>
<reference evidence="2 3" key="1">
    <citation type="journal article" date="2019" name="Environ. Microbiol.">
        <title>At the nexus of three kingdoms: the genome of the mycorrhizal fungus Gigaspora margarita provides insights into plant, endobacterial and fungal interactions.</title>
        <authorList>
            <person name="Venice F."/>
            <person name="Ghignone S."/>
            <person name="Salvioli di Fossalunga A."/>
            <person name="Amselem J."/>
            <person name="Novero M."/>
            <person name="Xianan X."/>
            <person name="Sedzielewska Toro K."/>
            <person name="Morin E."/>
            <person name="Lipzen A."/>
            <person name="Grigoriev I.V."/>
            <person name="Henrissat B."/>
            <person name="Martin F.M."/>
            <person name="Bonfante P."/>
        </authorList>
    </citation>
    <scope>NUCLEOTIDE SEQUENCE [LARGE SCALE GENOMIC DNA]</scope>
    <source>
        <strain evidence="2 3">BEG34</strain>
    </source>
</reference>
<evidence type="ECO:0000313" key="3">
    <source>
        <dbReference type="Proteomes" id="UP000439903"/>
    </source>
</evidence>
<dbReference type="AlphaFoldDB" id="A0A8H4AIG4"/>
<comment type="caution">
    <text evidence="2">The sequence shown here is derived from an EMBL/GenBank/DDBJ whole genome shotgun (WGS) entry which is preliminary data.</text>
</comment>
<protein>
    <submittedName>
        <fullName evidence="2">Uncharacterized protein</fullName>
    </submittedName>
</protein>
<feature type="compositionally biased region" description="Basic and acidic residues" evidence="1">
    <location>
        <begin position="31"/>
        <end position="40"/>
    </location>
</feature>
<dbReference type="Proteomes" id="UP000439903">
    <property type="component" value="Unassembled WGS sequence"/>
</dbReference>
<gene>
    <name evidence="2" type="ORF">F8M41_020359</name>
</gene>
<organism evidence="2 3">
    <name type="scientific">Gigaspora margarita</name>
    <dbReference type="NCBI Taxonomy" id="4874"/>
    <lineage>
        <taxon>Eukaryota</taxon>
        <taxon>Fungi</taxon>
        <taxon>Fungi incertae sedis</taxon>
        <taxon>Mucoromycota</taxon>
        <taxon>Glomeromycotina</taxon>
        <taxon>Glomeromycetes</taxon>
        <taxon>Diversisporales</taxon>
        <taxon>Gigasporaceae</taxon>
        <taxon>Gigaspora</taxon>
    </lineage>
</organism>
<dbReference type="EMBL" id="WTPW01000557">
    <property type="protein sequence ID" value="KAF0499979.1"/>
    <property type="molecule type" value="Genomic_DNA"/>
</dbReference>
<proteinExistence type="predicted"/>
<evidence type="ECO:0000256" key="1">
    <source>
        <dbReference type="SAM" id="MobiDB-lite"/>
    </source>
</evidence>
<accession>A0A8H4AIG4</accession>
<keyword evidence="3" id="KW-1185">Reference proteome</keyword>